<evidence type="ECO:0000313" key="9">
    <source>
        <dbReference type="EMBL" id="MCI0182485.1"/>
    </source>
</evidence>
<feature type="transmembrane region" description="Helical" evidence="7">
    <location>
        <begin position="299"/>
        <end position="325"/>
    </location>
</feature>
<feature type="transmembrane region" description="Helical" evidence="7">
    <location>
        <begin position="363"/>
        <end position="388"/>
    </location>
</feature>
<feature type="transmembrane region" description="Helical" evidence="7">
    <location>
        <begin position="52"/>
        <end position="73"/>
    </location>
</feature>
<dbReference type="Gene3D" id="1.20.1250.20">
    <property type="entry name" value="MFS general substrate transporter like domains"/>
    <property type="match status" value="1"/>
</dbReference>
<comment type="caution">
    <text evidence="9">The sequence shown here is derived from an EMBL/GenBank/DDBJ whole genome shotgun (WGS) entry which is preliminary data.</text>
</comment>
<evidence type="ECO:0000256" key="4">
    <source>
        <dbReference type="ARBA" id="ARBA00022692"/>
    </source>
</evidence>
<proteinExistence type="predicted"/>
<dbReference type="Proteomes" id="UP001139263">
    <property type="component" value="Unassembled WGS sequence"/>
</dbReference>
<feature type="transmembrane region" description="Helical" evidence="7">
    <location>
        <begin position="274"/>
        <end position="293"/>
    </location>
</feature>
<dbReference type="CDD" id="cd06174">
    <property type="entry name" value="MFS"/>
    <property type="match status" value="1"/>
</dbReference>
<feature type="transmembrane region" description="Helical" evidence="7">
    <location>
        <begin position="138"/>
        <end position="157"/>
    </location>
</feature>
<evidence type="ECO:0000256" key="1">
    <source>
        <dbReference type="ARBA" id="ARBA00004651"/>
    </source>
</evidence>
<evidence type="ECO:0000256" key="3">
    <source>
        <dbReference type="ARBA" id="ARBA00022475"/>
    </source>
</evidence>
<organism evidence="9 10">
    <name type="scientific">Sulfoacidibacillus ferrooxidans</name>
    <dbReference type="NCBI Taxonomy" id="2005001"/>
    <lineage>
        <taxon>Bacteria</taxon>
        <taxon>Bacillati</taxon>
        <taxon>Bacillota</taxon>
        <taxon>Bacilli</taxon>
        <taxon>Bacillales</taxon>
        <taxon>Alicyclobacillaceae</taxon>
        <taxon>Sulfoacidibacillus</taxon>
    </lineage>
</organism>
<feature type="transmembrane region" description="Helical" evidence="7">
    <location>
        <begin position="246"/>
        <end position="267"/>
    </location>
</feature>
<accession>A0A9X2ACN2</accession>
<protein>
    <recommendedName>
        <fullName evidence="8">Major facilitator superfamily (MFS) profile domain-containing protein</fullName>
    </recommendedName>
</protein>
<keyword evidence="10" id="KW-1185">Reference proteome</keyword>
<gene>
    <name evidence="9" type="ORF">MM817_00745</name>
</gene>
<dbReference type="InterPro" id="IPR020846">
    <property type="entry name" value="MFS_dom"/>
</dbReference>
<feature type="transmembrane region" description="Helical" evidence="7">
    <location>
        <begin position="12"/>
        <end position="32"/>
    </location>
</feature>
<dbReference type="InterPro" id="IPR036259">
    <property type="entry name" value="MFS_trans_sf"/>
</dbReference>
<sequence>MATLNDERGSSPVIFVVAYVLFAFTIGSAWFIMAPIVPELIGHLHSSLSSVLMFLSLYGFAMIVFSMPAAWWARKDGIAPVLRAAIVLSFVGLGGRIFAPSYSWYLVAQAIAAIAYPLLISPVGAVVRQAHMTHVKTVTGLTIGMLFFGMAAGAYMGPTLHALFGYTGVLVVVWLVNAIVGLFLFVSLNHLPRFEEPASEPMRIVFGSPRWWWVGLAIAATSVMFGGIAVSALLHLHVANAPRLGATLTALTFLGSGIGAILFPLLADFMGRSGVWQVVLIALTTLLTLLVVLEFTGVWVVSVAAIQLIFLLLGVFGNGCYALSLSATAEAARETRGAGVQTAGFSMASNVGVAILPPVLGPLVIVMPAIFGIVTVAILGIAVANVIVNVRHS</sequence>
<dbReference type="PROSITE" id="PS50850">
    <property type="entry name" value="MFS"/>
    <property type="match status" value="1"/>
</dbReference>
<evidence type="ECO:0000256" key="6">
    <source>
        <dbReference type="ARBA" id="ARBA00023136"/>
    </source>
</evidence>
<reference evidence="9" key="1">
    <citation type="submission" date="2022-03" db="EMBL/GenBank/DDBJ databases">
        <title>Draft Genome Sequence of Firmicute Strain S0AB, a Heterotrophic Iron/Sulfur-Oxidizing Extreme Acidophile.</title>
        <authorList>
            <person name="Vergara E."/>
            <person name="Pakostova E."/>
            <person name="Johnson D.B."/>
            <person name="Holmes D.S."/>
        </authorList>
    </citation>
    <scope>NUCLEOTIDE SEQUENCE</scope>
    <source>
        <strain evidence="9">S0AB</strain>
    </source>
</reference>
<keyword evidence="3" id="KW-1003">Cell membrane</keyword>
<feature type="domain" description="Major facilitator superfamily (MFS) profile" evidence="8">
    <location>
        <begin position="11"/>
        <end position="393"/>
    </location>
</feature>
<keyword evidence="5 7" id="KW-1133">Transmembrane helix</keyword>
<feature type="transmembrane region" description="Helical" evidence="7">
    <location>
        <begin position="211"/>
        <end position="234"/>
    </location>
</feature>
<dbReference type="Pfam" id="PF07690">
    <property type="entry name" value="MFS_1"/>
    <property type="match status" value="1"/>
</dbReference>
<dbReference type="EMBL" id="JALBUF010000001">
    <property type="protein sequence ID" value="MCI0182485.1"/>
    <property type="molecule type" value="Genomic_DNA"/>
</dbReference>
<evidence type="ECO:0000259" key="8">
    <source>
        <dbReference type="PROSITE" id="PS50850"/>
    </source>
</evidence>
<dbReference type="PANTHER" id="PTHR43124:SF3">
    <property type="entry name" value="CHLORAMPHENICOL EFFLUX PUMP RV0191"/>
    <property type="match status" value="1"/>
</dbReference>
<dbReference type="RefSeq" id="WP_241712075.1">
    <property type="nucleotide sequence ID" value="NZ_JALBUF010000001.1"/>
</dbReference>
<evidence type="ECO:0000256" key="7">
    <source>
        <dbReference type="SAM" id="Phobius"/>
    </source>
</evidence>
<feature type="transmembrane region" description="Helical" evidence="7">
    <location>
        <begin position="80"/>
        <end position="98"/>
    </location>
</feature>
<dbReference type="GO" id="GO:0005886">
    <property type="term" value="C:plasma membrane"/>
    <property type="evidence" value="ECO:0007669"/>
    <property type="project" value="UniProtKB-SubCell"/>
</dbReference>
<evidence type="ECO:0000313" key="10">
    <source>
        <dbReference type="Proteomes" id="UP001139263"/>
    </source>
</evidence>
<keyword evidence="4 7" id="KW-0812">Transmembrane</keyword>
<keyword evidence="6 7" id="KW-0472">Membrane</keyword>
<dbReference type="InterPro" id="IPR011701">
    <property type="entry name" value="MFS"/>
</dbReference>
<name>A0A9X2ACN2_9BACL</name>
<evidence type="ECO:0000256" key="2">
    <source>
        <dbReference type="ARBA" id="ARBA00022448"/>
    </source>
</evidence>
<dbReference type="SUPFAM" id="SSF103473">
    <property type="entry name" value="MFS general substrate transporter"/>
    <property type="match status" value="1"/>
</dbReference>
<dbReference type="GO" id="GO:0022857">
    <property type="term" value="F:transmembrane transporter activity"/>
    <property type="evidence" value="ECO:0007669"/>
    <property type="project" value="InterPro"/>
</dbReference>
<keyword evidence="2" id="KW-0813">Transport</keyword>
<dbReference type="PANTHER" id="PTHR43124">
    <property type="entry name" value="PURINE EFFLUX PUMP PBUE"/>
    <property type="match status" value="1"/>
</dbReference>
<dbReference type="AlphaFoldDB" id="A0A9X2ACN2"/>
<feature type="transmembrane region" description="Helical" evidence="7">
    <location>
        <begin position="163"/>
        <end position="191"/>
    </location>
</feature>
<feature type="transmembrane region" description="Helical" evidence="7">
    <location>
        <begin position="337"/>
        <end position="357"/>
    </location>
</feature>
<evidence type="ECO:0000256" key="5">
    <source>
        <dbReference type="ARBA" id="ARBA00022989"/>
    </source>
</evidence>
<feature type="transmembrane region" description="Helical" evidence="7">
    <location>
        <begin position="104"/>
        <end position="126"/>
    </location>
</feature>
<comment type="subcellular location">
    <subcellularLocation>
        <location evidence="1">Cell membrane</location>
        <topology evidence="1">Multi-pass membrane protein</topology>
    </subcellularLocation>
</comment>
<dbReference type="InterPro" id="IPR050189">
    <property type="entry name" value="MFS_Efflux_Transporters"/>
</dbReference>